<dbReference type="Gene3D" id="3.40.50.1820">
    <property type="entry name" value="alpha/beta hydrolase"/>
    <property type="match status" value="1"/>
</dbReference>
<dbReference type="InterPro" id="IPR002921">
    <property type="entry name" value="Fungal_lipase-type"/>
</dbReference>
<protein>
    <recommendedName>
        <fullName evidence="2">Fungal lipase-type domain-containing protein</fullName>
    </recommendedName>
</protein>
<dbReference type="EMBL" id="CAKAEH010001442">
    <property type="protein sequence ID" value="CAG9536311.1"/>
    <property type="molecule type" value="Genomic_DNA"/>
</dbReference>
<reference evidence="3" key="1">
    <citation type="submission" date="2021-09" db="EMBL/GenBank/DDBJ databases">
        <authorList>
            <consortium name="Pathogen Informatics"/>
        </authorList>
    </citation>
    <scope>NUCLEOTIDE SEQUENCE</scope>
</reference>
<dbReference type="InterPro" id="IPR029058">
    <property type="entry name" value="AB_hydrolase_fold"/>
</dbReference>
<keyword evidence="1" id="KW-0732">Signal</keyword>
<dbReference type="Pfam" id="PF01764">
    <property type="entry name" value="Lipase_3"/>
    <property type="match status" value="1"/>
</dbReference>
<dbReference type="Proteomes" id="UP000746747">
    <property type="component" value="Unassembled WGS sequence"/>
</dbReference>
<dbReference type="CDD" id="cd00519">
    <property type="entry name" value="Lipase_3"/>
    <property type="match status" value="1"/>
</dbReference>
<feature type="chain" id="PRO_5035260590" description="Fungal lipase-type domain-containing protein" evidence="1">
    <location>
        <begin position="18"/>
        <end position="330"/>
    </location>
</feature>
<name>A0A8J2M703_9BILA</name>
<dbReference type="SUPFAM" id="SSF53474">
    <property type="entry name" value="alpha/beta-Hydrolases"/>
    <property type="match status" value="1"/>
</dbReference>
<dbReference type="PANTHER" id="PTHR45908:SF5">
    <property type="entry name" value="FUNGAL LIPASE-LIKE DOMAIN-CONTAINING PROTEIN"/>
    <property type="match status" value="1"/>
</dbReference>
<sequence length="330" mass="37936">MIITLIMIYLLTGCSRAVHTLFPPVSEYNETETKILVSLTAGAYSTDPEKCVINILPKWQEWFVYKTRSTTCDVFQNSCSSYIIRSDIIKKIIIVFRGTTIKKQLITEGMQSMRTMRDFFNAGMVNRYFFKALERIWPNIEPLLMDPMFKSYRVTFTGHSLGGAIASLAATRTVIQKLRTGKEIKLVTFGQPRTGDYQFALYHNAHIPFSFRLVHHFDLVPHMPPCKKNVSYPNAENSKSKLCLTGKNGSPYHHGIEIWYPYGMMKGAKYYICLGKPTSEDFNCSNSLTFVFKNYSTYIKDHQYYFNINVSHLIQANAKLTFGLSTLFEK</sequence>
<keyword evidence="4" id="KW-1185">Reference proteome</keyword>
<evidence type="ECO:0000313" key="3">
    <source>
        <dbReference type="EMBL" id="CAG9536311.1"/>
    </source>
</evidence>
<evidence type="ECO:0000259" key="2">
    <source>
        <dbReference type="Pfam" id="PF01764"/>
    </source>
</evidence>
<accession>A0A8J2M703</accession>
<feature type="domain" description="Fungal lipase-type" evidence="2">
    <location>
        <begin position="94"/>
        <end position="227"/>
    </location>
</feature>
<gene>
    <name evidence="3" type="ORF">CJOHNSTONI_LOCUS6246</name>
</gene>
<organism evidence="3 4">
    <name type="scientific">Cercopithifilaria johnstoni</name>
    <dbReference type="NCBI Taxonomy" id="2874296"/>
    <lineage>
        <taxon>Eukaryota</taxon>
        <taxon>Metazoa</taxon>
        <taxon>Ecdysozoa</taxon>
        <taxon>Nematoda</taxon>
        <taxon>Chromadorea</taxon>
        <taxon>Rhabditida</taxon>
        <taxon>Spirurina</taxon>
        <taxon>Spiruromorpha</taxon>
        <taxon>Filarioidea</taxon>
        <taxon>Onchocercidae</taxon>
        <taxon>Cercopithifilaria</taxon>
    </lineage>
</organism>
<comment type="caution">
    <text evidence="3">The sequence shown here is derived from an EMBL/GenBank/DDBJ whole genome shotgun (WGS) entry which is preliminary data.</text>
</comment>
<feature type="signal peptide" evidence="1">
    <location>
        <begin position="1"/>
        <end position="17"/>
    </location>
</feature>
<dbReference type="OrthoDB" id="438440at2759"/>
<evidence type="ECO:0000313" key="4">
    <source>
        <dbReference type="Proteomes" id="UP000746747"/>
    </source>
</evidence>
<dbReference type="GO" id="GO:0006629">
    <property type="term" value="P:lipid metabolic process"/>
    <property type="evidence" value="ECO:0007669"/>
    <property type="project" value="InterPro"/>
</dbReference>
<dbReference type="PANTHER" id="PTHR45908">
    <property type="entry name" value="PROTEIN CBG11750-RELATED"/>
    <property type="match status" value="1"/>
</dbReference>
<dbReference type="AlphaFoldDB" id="A0A8J2M703"/>
<proteinExistence type="predicted"/>
<evidence type="ECO:0000256" key="1">
    <source>
        <dbReference type="SAM" id="SignalP"/>
    </source>
</evidence>